<gene>
    <name evidence="2" type="ORF">ACFQL9_11680</name>
</gene>
<proteinExistence type="predicted"/>
<organism evidence="2 3">
    <name type="scientific">Halobaculum lipolyticum</name>
    <dbReference type="NCBI Taxonomy" id="3032001"/>
    <lineage>
        <taxon>Archaea</taxon>
        <taxon>Methanobacteriati</taxon>
        <taxon>Methanobacteriota</taxon>
        <taxon>Stenosarchaea group</taxon>
        <taxon>Halobacteria</taxon>
        <taxon>Halobacteriales</taxon>
        <taxon>Haloferacaceae</taxon>
        <taxon>Halobaculum</taxon>
    </lineage>
</organism>
<dbReference type="Pfam" id="PF00085">
    <property type="entry name" value="Thioredoxin"/>
    <property type="match status" value="1"/>
</dbReference>
<protein>
    <submittedName>
        <fullName evidence="2">Thioredoxin family protein</fullName>
    </submittedName>
</protein>
<dbReference type="InterPro" id="IPR036249">
    <property type="entry name" value="Thioredoxin-like_sf"/>
</dbReference>
<evidence type="ECO:0000313" key="2">
    <source>
        <dbReference type="EMBL" id="MFC7070304.1"/>
    </source>
</evidence>
<evidence type="ECO:0000313" key="3">
    <source>
        <dbReference type="Proteomes" id="UP001596461"/>
    </source>
</evidence>
<accession>A0ABD5WAH8</accession>
<dbReference type="Proteomes" id="UP001596461">
    <property type="component" value="Unassembled WGS sequence"/>
</dbReference>
<dbReference type="CDD" id="cd02947">
    <property type="entry name" value="TRX_family"/>
    <property type="match status" value="1"/>
</dbReference>
<dbReference type="GeneID" id="81126028"/>
<feature type="domain" description="Thioredoxin" evidence="1">
    <location>
        <begin position="39"/>
        <end position="117"/>
    </location>
</feature>
<dbReference type="InterPro" id="IPR013766">
    <property type="entry name" value="Thioredoxin_domain"/>
</dbReference>
<dbReference type="AlphaFoldDB" id="A0ABD5WAH8"/>
<dbReference type="Gene3D" id="3.40.30.10">
    <property type="entry name" value="Glutaredoxin"/>
    <property type="match status" value="1"/>
</dbReference>
<sequence>MNATLSTMEPGDGFDADANADVVAALGDDDLTYKVWGGDWCPDCTGQLPQFAAALAAAGVPGDRVEQFPVEKVDGEKRGPGMEEYGVTHIPTVIVSRSGEEVARFVESADTDIATFLARELGDD</sequence>
<reference evidence="2 3" key="1">
    <citation type="journal article" date="2019" name="Int. J. Syst. Evol. Microbiol.">
        <title>The Global Catalogue of Microorganisms (GCM) 10K type strain sequencing project: providing services to taxonomists for standard genome sequencing and annotation.</title>
        <authorList>
            <consortium name="The Broad Institute Genomics Platform"/>
            <consortium name="The Broad Institute Genome Sequencing Center for Infectious Disease"/>
            <person name="Wu L."/>
            <person name="Ma J."/>
        </authorList>
    </citation>
    <scope>NUCLEOTIDE SEQUENCE [LARGE SCALE GENOMIC DNA]</scope>
    <source>
        <strain evidence="2 3">DT31</strain>
    </source>
</reference>
<dbReference type="EMBL" id="JBHTAH010000009">
    <property type="protein sequence ID" value="MFC7070304.1"/>
    <property type="molecule type" value="Genomic_DNA"/>
</dbReference>
<keyword evidence="3" id="KW-1185">Reference proteome</keyword>
<name>A0ABD5WAH8_9EURY</name>
<dbReference type="SUPFAM" id="SSF52833">
    <property type="entry name" value="Thioredoxin-like"/>
    <property type="match status" value="1"/>
</dbReference>
<comment type="caution">
    <text evidence="2">The sequence shown here is derived from an EMBL/GenBank/DDBJ whole genome shotgun (WGS) entry which is preliminary data.</text>
</comment>
<evidence type="ECO:0000259" key="1">
    <source>
        <dbReference type="Pfam" id="PF00085"/>
    </source>
</evidence>
<dbReference type="RefSeq" id="WP_284031160.1">
    <property type="nucleotide sequence ID" value="NZ_CP126154.1"/>
</dbReference>